<dbReference type="Pfam" id="PF00067">
    <property type="entry name" value="p450"/>
    <property type="match status" value="1"/>
</dbReference>
<dbReference type="AlphaFoldDB" id="A0A9P6L5J3"/>
<evidence type="ECO:0000256" key="6">
    <source>
        <dbReference type="ARBA" id="ARBA00023002"/>
    </source>
</evidence>
<dbReference type="InterPro" id="IPR001128">
    <property type="entry name" value="Cyt_P450"/>
</dbReference>
<comment type="pathway">
    <text evidence="2">Secondary metabolite biosynthesis.</text>
</comment>
<gene>
    <name evidence="12" type="ORF">BJ322DRAFT_1008586</name>
</gene>
<keyword evidence="13" id="KW-1185">Reference proteome</keyword>
<protein>
    <submittedName>
        <fullName evidence="12">Cytochrome P450</fullName>
    </submittedName>
</protein>
<dbReference type="InterPro" id="IPR036396">
    <property type="entry name" value="Cyt_P450_sf"/>
</dbReference>
<keyword evidence="6 10" id="KW-0560">Oxidoreductase</keyword>
<evidence type="ECO:0000256" key="4">
    <source>
        <dbReference type="ARBA" id="ARBA00022617"/>
    </source>
</evidence>
<dbReference type="PRINTS" id="PR00385">
    <property type="entry name" value="P450"/>
</dbReference>
<dbReference type="OrthoDB" id="1470350at2759"/>
<reference evidence="12" key="1">
    <citation type="journal article" date="2020" name="Nat. Commun.">
        <title>Large-scale genome sequencing of mycorrhizal fungi provides insights into the early evolution of symbiotic traits.</title>
        <authorList>
            <person name="Miyauchi S."/>
            <person name="Kiss E."/>
            <person name="Kuo A."/>
            <person name="Drula E."/>
            <person name="Kohler A."/>
            <person name="Sanchez-Garcia M."/>
            <person name="Morin E."/>
            <person name="Andreopoulos B."/>
            <person name="Barry K.W."/>
            <person name="Bonito G."/>
            <person name="Buee M."/>
            <person name="Carver A."/>
            <person name="Chen C."/>
            <person name="Cichocki N."/>
            <person name="Clum A."/>
            <person name="Culley D."/>
            <person name="Crous P.W."/>
            <person name="Fauchery L."/>
            <person name="Girlanda M."/>
            <person name="Hayes R.D."/>
            <person name="Keri Z."/>
            <person name="LaButti K."/>
            <person name="Lipzen A."/>
            <person name="Lombard V."/>
            <person name="Magnuson J."/>
            <person name="Maillard F."/>
            <person name="Murat C."/>
            <person name="Nolan M."/>
            <person name="Ohm R.A."/>
            <person name="Pangilinan J."/>
            <person name="Pereira M.F."/>
            <person name="Perotto S."/>
            <person name="Peter M."/>
            <person name="Pfister S."/>
            <person name="Riley R."/>
            <person name="Sitrit Y."/>
            <person name="Stielow J.B."/>
            <person name="Szollosi G."/>
            <person name="Zifcakova L."/>
            <person name="Stursova M."/>
            <person name="Spatafora J.W."/>
            <person name="Tedersoo L."/>
            <person name="Vaario L.M."/>
            <person name="Yamada A."/>
            <person name="Yan M."/>
            <person name="Wang P."/>
            <person name="Xu J."/>
            <person name="Bruns T."/>
            <person name="Baldrian P."/>
            <person name="Vilgalys R."/>
            <person name="Dunand C."/>
            <person name="Henrissat B."/>
            <person name="Grigoriev I.V."/>
            <person name="Hibbett D."/>
            <person name="Nagy L.G."/>
            <person name="Martin F.M."/>
        </authorList>
    </citation>
    <scope>NUCLEOTIDE SEQUENCE</scope>
    <source>
        <strain evidence="12">UH-Tt-Lm1</strain>
    </source>
</reference>
<proteinExistence type="inferred from homology"/>
<dbReference type="SUPFAM" id="SSF48264">
    <property type="entry name" value="Cytochrome P450"/>
    <property type="match status" value="1"/>
</dbReference>
<evidence type="ECO:0000256" key="2">
    <source>
        <dbReference type="ARBA" id="ARBA00005179"/>
    </source>
</evidence>
<keyword evidence="8 10" id="KW-0503">Monooxygenase</keyword>
<feature type="transmembrane region" description="Helical" evidence="11">
    <location>
        <begin position="12"/>
        <end position="32"/>
    </location>
</feature>
<dbReference type="PRINTS" id="PR00463">
    <property type="entry name" value="EP450I"/>
</dbReference>
<keyword evidence="4 9" id="KW-0349">Heme</keyword>
<evidence type="ECO:0000256" key="8">
    <source>
        <dbReference type="ARBA" id="ARBA00023033"/>
    </source>
</evidence>
<reference evidence="12" key="2">
    <citation type="submission" date="2020-11" db="EMBL/GenBank/DDBJ databases">
        <authorList>
            <consortium name="DOE Joint Genome Institute"/>
            <person name="Kuo A."/>
            <person name="Miyauchi S."/>
            <person name="Kiss E."/>
            <person name="Drula E."/>
            <person name="Kohler A."/>
            <person name="Sanchez-Garcia M."/>
            <person name="Andreopoulos B."/>
            <person name="Barry K.W."/>
            <person name="Bonito G."/>
            <person name="Buee M."/>
            <person name="Carver A."/>
            <person name="Chen C."/>
            <person name="Cichocki N."/>
            <person name="Clum A."/>
            <person name="Culley D."/>
            <person name="Crous P.W."/>
            <person name="Fauchery L."/>
            <person name="Girlanda M."/>
            <person name="Hayes R."/>
            <person name="Keri Z."/>
            <person name="Labutti K."/>
            <person name="Lipzen A."/>
            <person name="Lombard V."/>
            <person name="Magnuson J."/>
            <person name="Maillard F."/>
            <person name="Morin E."/>
            <person name="Murat C."/>
            <person name="Nolan M."/>
            <person name="Ohm R."/>
            <person name="Pangilinan J."/>
            <person name="Pereira M."/>
            <person name="Perotto S."/>
            <person name="Peter M."/>
            <person name="Riley R."/>
            <person name="Sitrit Y."/>
            <person name="Stielow B."/>
            <person name="Szollosi G."/>
            <person name="Zifcakova L."/>
            <person name="Stursova M."/>
            <person name="Spatafora J.W."/>
            <person name="Tedersoo L."/>
            <person name="Vaario L.-M."/>
            <person name="Yamada A."/>
            <person name="Yan M."/>
            <person name="Wang P."/>
            <person name="Xu J."/>
            <person name="Bruns T."/>
            <person name="Baldrian P."/>
            <person name="Vilgalys R."/>
            <person name="Henrissat B."/>
            <person name="Grigoriev I.V."/>
            <person name="Hibbett D."/>
            <person name="Nagy L.G."/>
            <person name="Martin F.M."/>
        </authorList>
    </citation>
    <scope>NUCLEOTIDE SEQUENCE</scope>
    <source>
        <strain evidence="12">UH-Tt-Lm1</strain>
    </source>
</reference>
<comment type="similarity">
    <text evidence="3 10">Belongs to the cytochrome P450 family.</text>
</comment>
<comment type="cofactor">
    <cofactor evidence="1 9">
        <name>heme</name>
        <dbReference type="ChEBI" id="CHEBI:30413"/>
    </cofactor>
</comment>
<keyword evidence="7 9" id="KW-0408">Iron</keyword>
<dbReference type="GO" id="GO:0016705">
    <property type="term" value="F:oxidoreductase activity, acting on paired donors, with incorporation or reduction of molecular oxygen"/>
    <property type="evidence" value="ECO:0007669"/>
    <property type="project" value="InterPro"/>
</dbReference>
<accession>A0A9P6L5J3</accession>
<evidence type="ECO:0000256" key="3">
    <source>
        <dbReference type="ARBA" id="ARBA00010617"/>
    </source>
</evidence>
<dbReference type="Proteomes" id="UP000736335">
    <property type="component" value="Unassembled WGS sequence"/>
</dbReference>
<dbReference type="EMBL" id="WIUZ02000010">
    <property type="protein sequence ID" value="KAF9783215.1"/>
    <property type="molecule type" value="Genomic_DNA"/>
</dbReference>
<dbReference type="PANTHER" id="PTHR24305">
    <property type="entry name" value="CYTOCHROME P450"/>
    <property type="match status" value="1"/>
</dbReference>
<evidence type="ECO:0000256" key="10">
    <source>
        <dbReference type="RuleBase" id="RU000461"/>
    </source>
</evidence>
<keyword evidence="11" id="KW-0472">Membrane</keyword>
<dbReference type="Gene3D" id="1.10.630.10">
    <property type="entry name" value="Cytochrome P450"/>
    <property type="match status" value="1"/>
</dbReference>
<organism evidence="12 13">
    <name type="scientific">Thelephora terrestris</name>
    <dbReference type="NCBI Taxonomy" id="56493"/>
    <lineage>
        <taxon>Eukaryota</taxon>
        <taxon>Fungi</taxon>
        <taxon>Dikarya</taxon>
        <taxon>Basidiomycota</taxon>
        <taxon>Agaricomycotina</taxon>
        <taxon>Agaricomycetes</taxon>
        <taxon>Thelephorales</taxon>
        <taxon>Thelephoraceae</taxon>
        <taxon>Thelephora</taxon>
    </lineage>
</organism>
<name>A0A9P6L5J3_9AGAM</name>
<keyword evidence="5 9" id="KW-0479">Metal-binding</keyword>
<feature type="binding site" description="axial binding residue" evidence="9">
    <location>
        <position position="491"/>
    </location>
    <ligand>
        <name>heme</name>
        <dbReference type="ChEBI" id="CHEBI:30413"/>
    </ligand>
    <ligandPart>
        <name>Fe</name>
        <dbReference type="ChEBI" id="CHEBI:18248"/>
    </ligandPart>
</feature>
<dbReference type="GO" id="GO:0004497">
    <property type="term" value="F:monooxygenase activity"/>
    <property type="evidence" value="ECO:0007669"/>
    <property type="project" value="UniProtKB-KW"/>
</dbReference>
<sequence length="558" mass="63346">MRTWTLLEIIPQASFLQLTVAFATVCCFHVLYARHKRISISYVPGPEKSDPFFGNLTDLYFKEAGESQIRWQEEYGQVFKVYGLLGEEYLMISDPKAIQHVYTNSHSFVLQKHTRNLLRMLFGPTLGVADVDDHRRQRRVMQPAFGFSHLRNLLPVFIRHTQKLVQVLKQEIAGDSDRQSLKIDVYDYTSRVTLDITGDAAFEHQFGALDNKQDKLKAVMRKLEAQSLGNDSKYQLFATFVAELLPETITQMIHQLPIKKYKYISQTRDTITGIAAEVMAEKQDEMKKGLEGGKDLMSLLLRANAREDPQRRMSDEEITSGITTITFAGYTTTASTLAFALWELAKNPEIQGRLREEILQAKRDALKSTSIDEIPFSHYEKMPLLTALIKETLRIHPVVFTRARQAVEDEVIPLSEPLKLPSGNSMTEIPVSKGQNVWINISGYNRLPRVFGNNVHDFDIDRWLDNKLDDIPGLVGVYSNLISFGHGPHACIGWRFSLLEAQTVIVELLSNFEFRLPENYKGVRRTGAATMIPTIPGDRGAGTRLDLEISTLPDCKHS</sequence>
<evidence type="ECO:0000256" key="9">
    <source>
        <dbReference type="PIRSR" id="PIRSR602401-1"/>
    </source>
</evidence>
<evidence type="ECO:0000256" key="5">
    <source>
        <dbReference type="ARBA" id="ARBA00022723"/>
    </source>
</evidence>
<keyword evidence="11" id="KW-0812">Transmembrane</keyword>
<dbReference type="InterPro" id="IPR017972">
    <property type="entry name" value="Cyt_P450_CS"/>
</dbReference>
<evidence type="ECO:0000256" key="7">
    <source>
        <dbReference type="ARBA" id="ARBA00023004"/>
    </source>
</evidence>
<dbReference type="PANTHER" id="PTHR24305:SF166">
    <property type="entry name" value="CYTOCHROME P450 12A4, MITOCHONDRIAL-RELATED"/>
    <property type="match status" value="1"/>
</dbReference>
<dbReference type="PROSITE" id="PS00086">
    <property type="entry name" value="CYTOCHROME_P450"/>
    <property type="match status" value="1"/>
</dbReference>
<keyword evidence="11" id="KW-1133">Transmembrane helix</keyword>
<comment type="caution">
    <text evidence="12">The sequence shown here is derived from an EMBL/GenBank/DDBJ whole genome shotgun (WGS) entry which is preliminary data.</text>
</comment>
<dbReference type="GO" id="GO:0020037">
    <property type="term" value="F:heme binding"/>
    <property type="evidence" value="ECO:0007669"/>
    <property type="project" value="InterPro"/>
</dbReference>
<evidence type="ECO:0000313" key="12">
    <source>
        <dbReference type="EMBL" id="KAF9783215.1"/>
    </source>
</evidence>
<dbReference type="InterPro" id="IPR050121">
    <property type="entry name" value="Cytochrome_P450_monoxygenase"/>
</dbReference>
<dbReference type="InterPro" id="IPR002401">
    <property type="entry name" value="Cyt_P450_E_grp-I"/>
</dbReference>
<evidence type="ECO:0000313" key="13">
    <source>
        <dbReference type="Proteomes" id="UP000736335"/>
    </source>
</evidence>
<evidence type="ECO:0000256" key="1">
    <source>
        <dbReference type="ARBA" id="ARBA00001971"/>
    </source>
</evidence>
<dbReference type="GO" id="GO:0005506">
    <property type="term" value="F:iron ion binding"/>
    <property type="evidence" value="ECO:0007669"/>
    <property type="project" value="InterPro"/>
</dbReference>
<evidence type="ECO:0000256" key="11">
    <source>
        <dbReference type="SAM" id="Phobius"/>
    </source>
</evidence>